<proteinExistence type="predicted"/>
<keyword evidence="2" id="KW-0408">Iron</keyword>
<dbReference type="GO" id="GO:0046872">
    <property type="term" value="F:metal ion binding"/>
    <property type="evidence" value="ECO:0007669"/>
    <property type="project" value="UniProtKB-KW"/>
</dbReference>
<evidence type="ECO:0000259" key="4">
    <source>
        <dbReference type="PROSITE" id="PS51379"/>
    </source>
</evidence>
<dbReference type="SUPFAM" id="SSF54862">
    <property type="entry name" value="4Fe-4S ferredoxins"/>
    <property type="match status" value="1"/>
</dbReference>
<keyword evidence="1" id="KW-0479">Metal-binding</keyword>
<dbReference type="InterPro" id="IPR017896">
    <property type="entry name" value="4Fe4S_Fe-S-bd"/>
</dbReference>
<evidence type="ECO:0000313" key="5">
    <source>
        <dbReference type="EMBL" id="XBT18388.1"/>
    </source>
</evidence>
<dbReference type="InterPro" id="IPR017900">
    <property type="entry name" value="4Fe4S_Fe_S_CS"/>
</dbReference>
<dbReference type="PROSITE" id="PS51379">
    <property type="entry name" value="4FE4S_FER_2"/>
    <property type="match status" value="1"/>
</dbReference>
<dbReference type="Gene3D" id="3.30.70.20">
    <property type="match status" value="1"/>
</dbReference>
<accession>A0AAU7QRD7</accession>
<dbReference type="GO" id="GO:0051536">
    <property type="term" value="F:iron-sulfur cluster binding"/>
    <property type="evidence" value="ECO:0007669"/>
    <property type="project" value="UniProtKB-KW"/>
</dbReference>
<gene>
    <name evidence="5" type="ORF">ABNO50_00075</name>
</gene>
<feature type="domain" description="4Fe-4S ferredoxin-type" evidence="4">
    <location>
        <begin position="1"/>
        <end position="29"/>
    </location>
</feature>
<keyword evidence="3" id="KW-0411">Iron-sulfur</keyword>
<dbReference type="AlphaFoldDB" id="A0AAU7QRD7"/>
<dbReference type="PROSITE" id="PS00198">
    <property type="entry name" value="4FE4S_FER_1"/>
    <property type="match status" value="1"/>
</dbReference>
<name>A0AAU7QRD7_9FLAO</name>
<evidence type="ECO:0000256" key="3">
    <source>
        <dbReference type="ARBA" id="ARBA00023014"/>
    </source>
</evidence>
<reference evidence="5" key="1">
    <citation type="submission" date="2024-06" db="EMBL/GenBank/DDBJ databases">
        <title>Diversity, functionality, and evolutionary history of bacterial symbionts in false click beetles (Coleoptera, Throscidae).</title>
        <authorList>
            <person name="Wierz J.C."/>
            <person name="Malm H."/>
            <person name="Kaltenpoth M."/>
            <person name="Engl T."/>
        </authorList>
    </citation>
    <scope>NUCLEOTIDE SEQUENCE</scope>
    <source>
        <strain evidence="5">Tduv</strain>
    </source>
</reference>
<evidence type="ECO:0000256" key="2">
    <source>
        <dbReference type="ARBA" id="ARBA00023004"/>
    </source>
</evidence>
<dbReference type="EMBL" id="CP157894">
    <property type="protein sequence ID" value="XBT18388.1"/>
    <property type="molecule type" value="Genomic_DNA"/>
</dbReference>
<sequence length="98" mass="11641">MSLKITNKCINCGICELECPNNAIYEGGVKWIDINKKKKKYISEKHYYIVPKKCTECVGYYKYSKCLLICPINNCIKLYKKESNKILYKRYKKIKKKI</sequence>
<dbReference type="Pfam" id="PF00037">
    <property type="entry name" value="Fer4"/>
    <property type="match status" value="1"/>
</dbReference>
<organism evidence="5">
    <name type="scientific">Candidatus Shikimatogenerans sp. Tduv</name>
    <dbReference type="NCBI Taxonomy" id="3158567"/>
    <lineage>
        <taxon>Bacteria</taxon>
        <taxon>Pseudomonadati</taxon>
        <taxon>Bacteroidota</taxon>
        <taxon>Flavobacteriia</taxon>
        <taxon>Flavobacteriales</taxon>
        <taxon>Candidatus Shikimatogenerans</taxon>
    </lineage>
</organism>
<evidence type="ECO:0000256" key="1">
    <source>
        <dbReference type="ARBA" id="ARBA00022723"/>
    </source>
</evidence>
<protein>
    <submittedName>
        <fullName evidence="5">4Fe-4S dicluster domain-containing protein</fullName>
    </submittedName>
</protein>